<dbReference type="GO" id="GO:0102082">
    <property type="term" value="F:demethylrebeccamycin--D-glucose O-methyltransferase activity"/>
    <property type="evidence" value="ECO:0007669"/>
    <property type="project" value="UniProtKB-EC"/>
</dbReference>
<dbReference type="EC" id="2.1.1.164" evidence="3"/>
<dbReference type="RefSeq" id="WP_048469978.1">
    <property type="nucleotide sequence ID" value="NZ_JYNL01000020.1"/>
</dbReference>
<dbReference type="SMR" id="A0A0J6W9T2"/>
<name>A0A0J6W9T2_9MYCO</name>
<organism evidence="3 4">
    <name type="scientific">Mycolicibacterium chlorophenolicum</name>
    <dbReference type="NCBI Taxonomy" id="37916"/>
    <lineage>
        <taxon>Bacteria</taxon>
        <taxon>Bacillati</taxon>
        <taxon>Actinomycetota</taxon>
        <taxon>Actinomycetes</taxon>
        <taxon>Mycobacteriales</taxon>
        <taxon>Mycobacteriaceae</taxon>
        <taxon>Mycolicibacterium</taxon>
    </lineage>
</organism>
<keyword evidence="3" id="KW-0808">Transferase</keyword>
<feature type="region of interest" description="Disordered" evidence="1">
    <location>
        <begin position="202"/>
        <end position="222"/>
    </location>
</feature>
<dbReference type="InterPro" id="IPR013216">
    <property type="entry name" value="Methyltransf_11"/>
</dbReference>
<dbReference type="InterPro" id="IPR029063">
    <property type="entry name" value="SAM-dependent_MTases_sf"/>
</dbReference>
<accession>A0A0J6W9T2</accession>
<dbReference type="STRING" id="37916.MCHLDSM_02334"/>
<dbReference type="AlphaFoldDB" id="A0A0J6W9T2"/>
<proteinExistence type="predicted"/>
<dbReference type="PANTHER" id="PTHR43591">
    <property type="entry name" value="METHYLTRANSFERASE"/>
    <property type="match status" value="1"/>
</dbReference>
<sequence>MNEQPLPVNHHADHPGFSGLTGSLFAWLFLLMGRDTARLATELSGVGPADTVVDVGCGAGNAVRAAARAGARVTGVDPSESMLRVARTATRAAATVTWAQGGAESLPVPDGAATVVWALATVHHWPDVDSGLAEIRRVLAPGGRLLVLERQVQPGATGFASHGWTTQQAESFAALCRSAGLTDVRTTEHRAGRRDLWAVSGFRAPASGPTAPASPRTPDATP</sequence>
<evidence type="ECO:0000256" key="1">
    <source>
        <dbReference type="SAM" id="MobiDB-lite"/>
    </source>
</evidence>
<evidence type="ECO:0000313" key="4">
    <source>
        <dbReference type="Proteomes" id="UP000036513"/>
    </source>
</evidence>
<dbReference type="PANTHER" id="PTHR43591:SF24">
    <property type="entry name" value="2-METHOXY-6-POLYPRENYL-1,4-BENZOQUINOL METHYLASE, MITOCHONDRIAL"/>
    <property type="match status" value="1"/>
</dbReference>
<dbReference type="Proteomes" id="UP000036513">
    <property type="component" value="Unassembled WGS sequence"/>
</dbReference>
<keyword evidence="3" id="KW-0489">Methyltransferase</keyword>
<reference evidence="3 4" key="1">
    <citation type="journal article" date="2015" name="Genome Biol. Evol.">
        <title>Characterization of Three Mycobacterium spp. with Potential Use in Bioremediation by Genome Sequencing and Comparative Genomics.</title>
        <authorList>
            <person name="Das S."/>
            <person name="Pettersson B.M."/>
            <person name="Behra P.R."/>
            <person name="Ramesh M."/>
            <person name="Dasgupta S."/>
            <person name="Bhattacharya A."/>
            <person name="Kirsebom L.A."/>
        </authorList>
    </citation>
    <scope>NUCLEOTIDE SEQUENCE [LARGE SCALE GENOMIC DNA]</scope>
    <source>
        <strain evidence="3 4">DSM 43826</strain>
    </source>
</reference>
<comment type="caution">
    <text evidence="3">The sequence shown here is derived from an EMBL/GenBank/DDBJ whole genome shotgun (WGS) entry which is preliminary data.</text>
</comment>
<protein>
    <submittedName>
        <fullName evidence="3">Demethylrebeccamycin-D-glucose O-methyltransferase</fullName>
        <ecNumber evidence="3">2.1.1.164</ecNumber>
    </submittedName>
</protein>
<feature type="compositionally biased region" description="Low complexity" evidence="1">
    <location>
        <begin position="203"/>
        <end position="222"/>
    </location>
</feature>
<dbReference type="EMBL" id="JYNL01000020">
    <property type="protein sequence ID" value="KMO78417.1"/>
    <property type="molecule type" value="Genomic_DNA"/>
</dbReference>
<dbReference type="CDD" id="cd02440">
    <property type="entry name" value="AdoMet_MTases"/>
    <property type="match status" value="1"/>
</dbReference>
<feature type="domain" description="Methyltransferase type 11" evidence="2">
    <location>
        <begin position="53"/>
        <end position="147"/>
    </location>
</feature>
<dbReference type="GO" id="GO:0032259">
    <property type="term" value="P:methylation"/>
    <property type="evidence" value="ECO:0007669"/>
    <property type="project" value="UniProtKB-KW"/>
</dbReference>
<gene>
    <name evidence="3" type="primary">rebM_2</name>
    <name evidence="3" type="ORF">MCHLDSM_02334</name>
</gene>
<evidence type="ECO:0000313" key="3">
    <source>
        <dbReference type="EMBL" id="KMO78417.1"/>
    </source>
</evidence>
<dbReference type="SUPFAM" id="SSF53335">
    <property type="entry name" value="S-adenosyl-L-methionine-dependent methyltransferases"/>
    <property type="match status" value="1"/>
</dbReference>
<keyword evidence="4" id="KW-1185">Reference proteome</keyword>
<evidence type="ECO:0000259" key="2">
    <source>
        <dbReference type="Pfam" id="PF08241"/>
    </source>
</evidence>
<dbReference type="GO" id="GO:0008757">
    <property type="term" value="F:S-adenosylmethionine-dependent methyltransferase activity"/>
    <property type="evidence" value="ECO:0007669"/>
    <property type="project" value="InterPro"/>
</dbReference>
<dbReference type="Gene3D" id="3.40.50.150">
    <property type="entry name" value="Vaccinia Virus protein VP39"/>
    <property type="match status" value="1"/>
</dbReference>
<dbReference type="Pfam" id="PF08241">
    <property type="entry name" value="Methyltransf_11"/>
    <property type="match status" value="1"/>
</dbReference>